<gene>
    <name evidence="9 10" type="primary">secE</name>
    <name evidence="10" type="ORF">ENW73_09080</name>
</gene>
<comment type="subunit">
    <text evidence="9">Component of the Sec protein translocase complex. Heterotrimer consisting of SecY, SecE and SecG subunits. The heterotrimers can form oligomers, although 1 heterotrimer is thought to be able to translocate proteins. Interacts with the ribosome. Interacts with SecDF, and other proteins may be involved. Interacts with SecA.</text>
</comment>
<keyword evidence="3 9" id="KW-1003">Cell membrane</keyword>
<evidence type="ECO:0000256" key="1">
    <source>
        <dbReference type="ARBA" id="ARBA00004370"/>
    </source>
</evidence>
<dbReference type="GO" id="GO:0043952">
    <property type="term" value="P:protein transport by the Sec complex"/>
    <property type="evidence" value="ECO:0007669"/>
    <property type="project" value="UniProtKB-UniRule"/>
</dbReference>
<proteinExistence type="inferred from homology"/>
<evidence type="ECO:0000256" key="3">
    <source>
        <dbReference type="ARBA" id="ARBA00022475"/>
    </source>
</evidence>
<dbReference type="InterPro" id="IPR038379">
    <property type="entry name" value="SecE_sf"/>
</dbReference>
<comment type="caution">
    <text evidence="10">The sequence shown here is derived from an EMBL/GenBank/DDBJ whole genome shotgun (WGS) entry which is preliminary data.</text>
</comment>
<dbReference type="NCBIfam" id="TIGR00964">
    <property type="entry name" value="secE_bact"/>
    <property type="match status" value="1"/>
</dbReference>
<dbReference type="GO" id="GO:0005886">
    <property type="term" value="C:plasma membrane"/>
    <property type="evidence" value="ECO:0007669"/>
    <property type="project" value="UniProtKB-SubCell"/>
</dbReference>
<evidence type="ECO:0000256" key="2">
    <source>
        <dbReference type="ARBA" id="ARBA00022448"/>
    </source>
</evidence>
<dbReference type="GO" id="GO:0065002">
    <property type="term" value="P:intracellular protein transmembrane transport"/>
    <property type="evidence" value="ECO:0007669"/>
    <property type="project" value="UniProtKB-UniRule"/>
</dbReference>
<keyword evidence="2 9" id="KW-0813">Transport</keyword>
<evidence type="ECO:0000256" key="8">
    <source>
        <dbReference type="ARBA" id="ARBA00023136"/>
    </source>
</evidence>
<name>A0A7C6AB58_UNCW3</name>
<sequence>MKKYILEVVAELKRVSWAKRKELFSTTLVVIVLSFILAVFVGFFDFIFARLLHLVIR</sequence>
<evidence type="ECO:0000256" key="4">
    <source>
        <dbReference type="ARBA" id="ARBA00022692"/>
    </source>
</evidence>
<dbReference type="GO" id="GO:0008320">
    <property type="term" value="F:protein transmembrane transporter activity"/>
    <property type="evidence" value="ECO:0007669"/>
    <property type="project" value="UniProtKB-UniRule"/>
</dbReference>
<evidence type="ECO:0000256" key="5">
    <source>
        <dbReference type="ARBA" id="ARBA00022927"/>
    </source>
</evidence>
<dbReference type="Pfam" id="PF00584">
    <property type="entry name" value="SecE"/>
    <property type="match status" value="1"/>
</dbReference>
<comment type="similarity">
    <text evidence="9">Belongs to the SecE/SEC61-gamma family.</text>
</comment>
<evidence type="ECO:0000313" key="10">
    <source>
        <dbReference type="EMBL" id="HHS52984.1"/>
    </source>
</evidence>
<keyword evidence="7 9" id="KW-0811">Translocation</keyword>
<keyword evidence="8 9" id="KW-0472">Membrane</keyword>
<accession>A0A7C6AB58</accession>
<keyword evidence="6 9" id="KW-1133">Transmembrane helix</keyword>
<comment type="function">
    <text evidence="9">Essential subunit of the Sec protein translocation channel SecYEG. Clamps together the 2 halves of SecY. May contact the channel plug during translocation.</text>
</comment>
<dbReference type="Gene3D" id="1.20.5.1030">
    <property type="entry name" value="Preprotein translocase secy subunit"/>
    <property type="match status" value="1"/>
</dbReference>
<comment type="subcellular location">
    <subcellularLocation>
        <location evidence="9">Cell membrane</location>
        <topology evidence="9">Single-pass membrane protein</topology>
    </subcellularLocation>
    <subcellularLocation>
        <location evidence="1">Membrane</location>
    </subcellularLocation>
</comment>
<dbReference type="GO" id="GO:0009306">
    <property type="term" value="P:protein secretion"/>
    <property type="evidence" value="ECO:0007669"/>
    <property type="project" value="UniProtKB-UniRule"/>
</dbReference>
<keyword evidence="5 9" id="KW-0653">Protein transport</keyword>
<dbReference type="InterPro" id="IPR001901">
    <property type="entry name" value="Translocase_SecE/Sec61-g"/>
</dbReference>
<reference evidence="10" key="1">
    <citation type="journal article" date="2020" name="mSystems">
        <title>Genome- and Community-Level Interaction Insights into Carbon Utilization and Element Cycling Functions of Hydrothermarchaeota in Hydrothermal Sediment.</title>
        <authorList>
            <person name="Zhou Z."/>
            <person name="Liu Y."/>
            <person name="Xu W."/>
            <person name="Pan J."/>
            <person name="Luo Z.H."/>
            <person name="Li M."/>
        </authorList>
    </citation>
    <scope>NUCLEOTIDE SEQUENCE [LARGE SCALE GENOMIC DNA]</scope>
    <source>
        <strain evidence="10">SpSt-876</strain>
    </source>
</reference>
<feature type="transmembrane region" description="Helical" evidence="9">
    <location>
        <begin position="23"/>
        <end position="48"/>
    </location>
</feature>
<dbReference type="PANTHER" id="PTHR33910">
    <property type="entry name" value="PROTEIN TRANSLOCASE SUBUNIT SECE"/>
    <property type="match status" value="1"/>
</dbReference>
<protein>
    <recommendedName>
        <fullName evidence="9">Protein translocase subunit SecE</fullName>
    </recommendedName>
</protein>
<evidence type="ECO:0000256" key="6">
    <source>
        <dbReference type="ARBA" id="ARBA00022989"/>
    </source>
</evidence>
<dbReference type="EMBL" id="DTLI01000216">
    <property type="protein sequence ID" value="HHS52984.1"/>
    <property type="molecule type" value="Genomic_DNA"/>
</dbReference>
<dbReference type="InterPro" id="IPR005807">
    <property type="entry name" value="SecE_bac"/>
</dbReference>
<keyword evidence="4 9" id="KW-0812">Transmembrane</keyword>
<dbReference type="HAMAP" id="MF_00422">
    <property type="entry name" value="SecE"/>
    <property type="match status" value="1"/>
</dbReference>
<evidence type="ECO:0000256" key="7">
    <source>
        <dbReference type="ARBA" id="ARBA00023010"/>
    </source>
</evidence>
<dbReference type="AlphaFoldDB" id="A0A7C6AB58"/>
<dbReference type="GO" id="GO:0006605">
    <property type="term" value="P:protein targeting"/>
    <property type="evidence" value="ECO:0007669"/>
    <property type="project" value="UniProtKB-UniRule"/>
</dbReference>
<organism evidence="10">
    <name type="scientific">candidate division WOR-3 bacterium</name>
    <dbReference type="NCBI Taxonomy" id="2052148"/>
    <lineage>
        <taxon>Bacteria</taxon>
        <taxon>Bacteria division WOR-3</taxon>
    </lineage>
</organism>
<evidence type="ECO:0000256" key="9">
    <source>
        <dbReference type="HAMAP-Rule" id="MF_00422"/>
    </source>
</evidence>
<dbReference type="PANTHER" id="PTHR33910:SF1">
    <property type="entry name" value="PROTEIN TRANSLOCASE SUBUNIT SECE"/>
    <property type="match status" value="1"/>
</dbReference>